<reference evidence="2 3" key="1">
    <citation type="submission" date="2017-06" db="EMBL/GenBank/DDBJ databases">
        <authorList>
            <person name="Kim H.J."/>
            <person name="Triplett B.A."/>
        </authorList>
    </citation>
    <scope>NUCLEOTIDE SEQUENCE [LARGE SCALE GENOMIC DNA]</scope>
    <source>
        <strain evidence="2 3">U15</strain>
    </source>
</reference>
<dbReference type="EMBL" id="FZOT01000003">
    <property type="protein sequence ID" value="SNS53186.1"/>
    <property type="molecule type" value="Genomic_DNA"/>
</dbReference>
<dbReference type="AlphaFoldDB" id="A0A239F8H2"/>
<sequence>MKISKYALHDAEPSATPGEYDPSKLLNALIARMNLKQDADLARTLALDEKTLKKIRDRRLQISTSMLMQMQEATGINVADLRMLLNDRRESLRTPHHRFNRRR</sequence>
<evidence type="ECO:0008006" key="4">
    <source>
        <dbReference type="Google" id="ProtNLM"/>
    </source>
</evidence>
<dbReference type="Proteomes" id="UP000198284">
    <property type="component" value="Unassembled WGS sequence"/>
</dbReference>
<dbReference type="RefSeq" id="WP_089398728.1">
    <property type="nucleotide sequence ID" value="NZ_FZOT01000003.1"/>
</dbReference>
<feature type="region of interest" description="Disordered" evidence="1">
    <location>
        <begin position="1"/>
        <end position="20"/>
    </location>
</feature>
<organism evidence="2 3">
    <name type="scientific">Noviherbaspirillum humi</name>
    <dbReference type="NCBI Taxonomy" id="1688639"/>
    <lineage>
        <taxon>Bacteria</taxon>
        <taxon>Pseudomonadati</taxon>
        <taxon>Pseudomonadota</taxon>
        <taxon>Betaproteobacteria</taxon>
        <taxon>Burkholderiales</taxon>
        <taxon>Oxalobacteraceae</taxon>
        <taxon>Noviherbaspirillum</taxon>
    </lineage>
</organism>
<evidence type="ECO:0000256" key="1">
    <source>
        <dbReference type="SAM" id="MobiDB-lite"/>
    </source>
</evidence>
<name>A0A239F8H2_9BURK</name>
<protein>
    <recommendedName>
        <fullName evidence="4">HTH cro/C1-type domain-containing protein</fullName>
    </recommendedName>
</protein>
<keyword evidence="3" id="KW-1185">Reference proteome</keyword>
<evidence type="ECO:0000313" key="3">
    <source>
        <dbReference type="Proteomes" id="UP000198284"/>
    </source>
</evidence>
<evidence type="ECO:0000313" key="2">
    <source>
        <dbReference type="EMBL" id="SNS53186.1"/>
    </source>
</evidence>
<gene>
    <name evidence="2" type="ORF">SAMN06265795_103237</name>
</gene>
<proteinExistence type="predicted"/>
<accession>A0A239F8H2</accession>